<feature type="active site" description="Proton acceptor" evidence="2">
    <location>
        <position position="80"/>
    </location>
</feature>
<dbReference type="Proteomes" id="UP000030759">
    <property type="component" value="Unassembled WGS sequence"/>
</dbReference>
<dbReference type="Gene3D" id="3.40.570.10">
    <property type="entry name" value="Extracellular Endonuclease, subunit A"/>
    <property type="match status" value="1"/>
</dbReference>
<dbReference type="EMBL" id="KE675186">
    <property type="protein sequence ID" value="ERE75892.1"/>
    <property type="molecule type" value="Genomic_DNA"/>
</dbReference>
<dbReference type="GO" id="GO:0005634">
    <property type="term" value="C:nucleus"/>
    <property type="evidence" value="ECO:0007669"/>
    <property type="project" value="TreeGrafter"/>
</dbReference>
<dbReference type="GO" id="GO:0008409">
    <property type="term" value="F:5'-3' exonuclease activity"/>
    <property type="evidence" value="ECO:0007669"/>
    <property type="project" value="TreeGrafter"/>
</dbReference>
<dbReference type="PANTHER" id="PTHR13966">
    <property type="entry name" value="ENDONUCLEASE RELATED"/>
    <property type="match status" value="1"/>
</dbReference>
<evidence type="ECO:0000256" key="2">
    <source>
        <dbReference type="PIRSR" id="PIRSR640255-1"/>
    </source>
</evidence>
<sequence>MAAKSFASRFRASRRFLNGFLAGAVVGAAGAGLTALHSPALQYTGDADRKHCKFKPDPSVPSAFSALNEDYIGSGWSRGHMAPAGNNKFSSVGNFREDEDV</sequence>
<dbReference type="InterPro" id="IPR044925">
    <property type="entry name" value="His-Me_finger_sf"/>
</dbReference>
<dbReference type="GO" id="GO:0003676">
    <property type="term" value="F:nucleic acid binding"/>
    <property type="evidence" value="ECO:0007669"/>
    <property type="project" value="InterPro"/>
</dbReference>
<proteinExistence type="inferred from homology"/>
<evidence type="ECO:0000256" key="1">
    <source>
        <dbReference type="ARBA" id="ARBA00010052"/>
    </source>
</evidence>
<evidence type="ECO:0000313" key="6">
    <source>
        <dbReference type="Proteomes" id="UP000030759"/>
    </source>
</evidence>
<dbReference type="InterPro" id="IPR044929">
    <property type="entry name" value="DNA/RNA_non-sp_Endonuclease_sf"/>
</dbReference>
<dbReference type="Pfam" id="PF01223">
    <property type="entry name" value="Endonuclease_NS"/>
    <property type="match status" value="1"/>
</dbReference>
<evidence type="ECO:0000256" key="3">
    <source>
        <dbReference type="SAM" id="MobiDB-lite"/>
    </source>
</evidence>
<dbReference type="SUPFAM" id="SSF54060">
    <property type="entry name" value="His-Me finger endonucleases"/>
    <property type="match status" value="1"/>
</dbReference>
<keyword evidence="5" id="KW-0378">Hydrolase</keyword>
<protein>
    <submittedName>
        <fullName evidence="5">Nuclease EXOG</fullName>
        <ecNumber evidence="5">3.1.30.-</ecNumber>
    </submittedName>
</protein>
<feature type="domain" description="DNA/RNA non-specific endonuclease/pyrophosphatase/phosphodiesterase" evidence="4">
    <location>
        <begin position="43"/>
        <end position="94"/>
    </location>
</feature>
<name>A0A061I6T8_CRIGR</name>
<dbReference type="GO" id="GO:0004521">
    <property type="term" value="F:RNA endonuclease activity"/>
    <property type="evidence" value="ECO:0007669"/>
    <property type="project" value="TreeGrafter"/>
</dbReference>
<reference evidence="6" key="1">
    <citation type="journal article" date="2013" name="Nat. Biotechnol.">
        <title>Chinese hamster genome sequenced from sorted chromosomes.</title>
        <authorList>
            <person name="Brinkrolf K."/>
            <person name="Rupp O."/>
            <person name="Laux H."/>
            <person name="Kollin F."/>
            <person name="Ernst W."/>
            <person name="Linke B."/>
            <person name="Kofler R."/>
            <person name="Romand S."/>
            <person name="Hesse F."/>
            <person name="Budach W.E."/>
            <person name="Galosy S."/>
            <person name="Muller D."/>
            <person name="Noll T."/>
            <person name="Wienberg J."/>
            <person name="Jostock T."/>
            <person name="Leonard M."/>
            <person name="Grillari J."/>
            <person name="Tauch A."/>
            <person name="Goesmann A."/>
            <person name="Helk B."/>
            <person name="Mott J.E."/>
            <person name="Puhler A."/>
            <person name="Borth N."/>
        </authorList>
    </citation>
    <scope>NUCLEOTIDE SEQUENCE [LARGE SCALE GENOMIC DNA]</scope>
    <source>
        <strain evidence="6">17A/GY</strain>
    </source>
</reference>
<gene>
    <name evidence="5" type="ORF">H671_4g12289</name>
</gene>
<dbReference type="InterPro" id="IPR040255">
    <property type="entry name" value="Non-specific_endonuclease"/>
</dbReference>
<dbReference type="GO" id="GO:0006309">
    <property type="term" value="P:apoptotic DNA fragmentation"/>
    <property type="evidence" value="ECO:0007669"/>
    <property type="project" value="TreeGrafter"/>
</dbReference>
<comment type="similarity">
    <text evidence="1">Belongs to the DNA/RNA non-specific endonuclease family.</text>
</comment>
<feature type="region of interest" description="Disordered" evidence="3">
    <location>
        <begin position="82"/>
        <end position="101"/>
    </location>
</feature>
<evidence type="ECO:0000313" key="5">
    <source>
        <dbReference type="EMBL" id="ERE75892.1"/>
    </source>
</evidence>
<dbReference type="InterPro" id="IPR001604">
    <property type="entry name" value="Endo_G_ENPP1-like_dom"/>
</dbReference>
<dbReference type="AlphaFoldDB" id="A0A061I6T8"/>
<accession>A0A061I6T8</accession>
<evidence type="ECO:0000259" key="4">
    <source>
        <dbReference type="Pfam" id="PF01223"/>
    </source>
</evidence>
<dbReference type="GO" id="GO:0005743">
    <property type="term" value="C:mitochondrial inner membrane"/>
    <property type="evidence" value="ECO:0007669"/>
    <property type="project" value="TreeGrafter"/>
</dbReference>
<dbReference type="PANTHER" id="PTHR13966:SF19">
    <property type="entry name" value="NUCLEASE EXOG, MITOCHONDRIAL"/>
    <property type="match status" value="1"/>
</dbReference>
<organism evidence="5 6">
    <name type="scientific">Cricetulus griseus</name>
    <name type="common">Chinese hamster</name>
    <name type="synonym">Cricetulus barabensis griseus</name>
    <dbReference type="NCBI Taxonomy" id="10029"/>
    <lineage>
        <taxon>Eukaryota</taxon>
        <taxon>Metazoa</taxon>
        <taxon>Chordata</taxon>
        <taxon>Craniata</taxon>
        <taxon>Vertebrata</taxon>
        <taxon>Euteleostomi</taxon>
        <taxon>Mammalia</taxon>
        <taxon>Eutheria</taxon>
        <taxon>Euarchontoglires</taxon>
        <taxon>Glires</taxon>
        <taxon>Rodentia</taxon>
        <taxon>Myomorpha</taxon>
        <taxon>Muroidea</taxon>
        <taxon>Cricetidae</taxon>
        <taxon>Cricetinae</taxon>
        <taxon>Cricetulus</taxon>
    </lineage>
</organism>
<dbReference type="EC" id="3.1.30.-" evidence="5"/>
<dbReference type="GO" id="GO:0046872">
    <property type="term" value="F:metal ion binding"/>
    <property type="evidence" value="ECO:0007669"/>
    <property type="project" value="InterPro"/>
</dbReference>
<dbReference type="GO" id="GO:0000014">
    <property type="term" value="F:single-stranded DNA endodeoxyribonuclease activity"/>
    <property type="evidence" value="ECO:0007669"/>
    <property type="project" value="TreeGrafter"/>
</dbReference>